<dbReference type="Gene3D" id="3.40.1160.10">
    <property type="entry name" value="Acetylglutamate kinase-like"/>
    <property type="match status" value="1"/>
</dbReference>
<dbReference type="EC" id="2.3.1.1" evidence="3"/>
<dbReference type="CDD" id="cd04301">
    <property type="entry name" value="NAT_SF"/>
    <property type="match status" value="1"/>
</dbReference>
<dbReference type="PIRSF" id="PIRSF000423">
    <property type="entry name" value="ArgA"/>
    <property type="match status" value="1"/>
</dbReference>
<dbReference type="InterPro" id="IPR016181">
    <property type="entry name" value="Acyl_CoA_acyltransferase"/>
</dbReference>
<comment type="similarity">
    <text evidence="2">Belongs to the acetyltransferase family. ArgA subfamily.</text>
</comment>
<dbReference type="EMBL" id="KZ452012">
    <property type="protein sequence ID" value="PKA51991.1"/>
    <property type="molecule type" value="Genomic_DNA"/>
</dbReference>
<protein>
    <recommendedName>
        <fullName evidence="3">amino-acid N-acetyltransferase</fullName>
        <ecNumber evidence="3">2.3.1.1</ecNumber>
    </recommendedName>
</protein>
<dbReference type="SUPFAM" id="SSF53633">
    <property type="entry name" value="Carbamate kinase-like"/>
    <property type="match status" value="1"/>
</dbReference>
<sequence>MEAAGRIRLAIEAKLSPGPPILNLRRHGENSRWHEVGVSVASGNFLAAKRRGVVDGIDFGATGEVKRIDVSRIRERLDGDCIVIVSNLGYSSAGEVLNCNTYEVATACALAIEADKLICIVDGQILDDHGQLIRFLTLQDADQLIRKRAKQSEIAANYVEAVGEDNIKHAYSATFQNGVGFDNGNGLWSVEQGFAIGGEERLSRLNGYLSELAAAAYVCRGGVQRVHLIDGTLGGALLLELFTRDGVGTMVASDVYEGTRTARVEDLHGIKQLLQPLEESGTLVRRTNEELLKILESGAFNVVERDSSIIACAALFPFFKAKCGEIAAIAVSPECRGHGQGDRLLEYIEKKASSIGLEKLFLLTTRTADWFVRRGFCACSLESIPEERRKNINLSRGSKYYLKSLQPDLGGISITALL</sequence>
<evidence type="ECO:0000259" key="7">
    <source>
        <dbReference type="PROSITE" id="PS51186"/>
    </source>
</evidence>
<dbReference type="Pfam" id="PF00583">
    <property type="entry name" value="Acetyltransf_1"/>
    <property type="match status" value="1"/>
</dbReference>
<feature type="domain" description="N-acetyltransferase" evidence="7">
    <location>
        <begin position="257"/>
        <end position="406"/>
    </location>
</feature>
<keyword evidence="5 8" id="KW-0012">Acyltransferase</keyword>
<reference evidence="8 9" key="1">
    <citation type="journal article" date="2017" name="Nature">
        <title>The Apostasia genome and the evolution of orchids.</title>
        <authorList>
            <person name="Zhang G.Q."/>
            <person name="Liu K.W."/>
            <person name="Li Z."/>
            <person name="Lohaus R."/>
            <person name="Hsiao Y.Y."/>
            <person name="Niu S.C."/>
            <person name="Wang J.Y."/>
            <person name="Lin Y.C."/>
            <person name="Xu Q."/>
            <person name="Chen L.J."/>
            <person name="Yoshida K."/>
            <person name="Fujiwara S."/>
            <person name="Wang Z.W."/>
            <person name="Zhang Y.Q."/>
            <person name="Mitsuda N."/>
            <person name="Wang M."/>
            <person name="Liu G.H."/>
            <person name="Pecoraro L."/>
            <person name="Huang H.X."/>
            <person name="Xiao X.J."/>
            <person name="Lin M."/>
            <person name="Wu X.Y."/>
            <person name="Wu W.L."/>
            <person name="Chen Y.Y."/>
            <person name="Chang S.B."/>
            <person name="Sakamoto S."/>
            <person name="Ohme-Takagi M."/>
            <person name="Yagi M."/>
            <person name="Zeng S.J."/>
            <person name="Shen C.Y."/>
            <person name="Yeh C.M."/>
            <person name="Luo Y.B."/>
            <person name="Tsai W.C."/>
            <person name="Van de Peer Y."/>
            <person name="Liu Z.J."/>
        </authorList>
    </citation>
    <scope>NUCLEOTIDE SEQUENCE [LARGE SCALE GENOMIC DNA]</scope>
    <source>
        <strain evidence="9">cv. Shenzhen</strain>
        <tissue evidence="8">Stem</tissue>
    </source>
</reference>
<keyword evidence="4 8" id="KW-0808">Transferase</keyword>
<dbReference type="InterPro" id="IPR010167">
    <property type="entry name" value="NH2A_AcTrfase"/>
</dbReference>
<evidence type="ECO:0000313" key="8">
    <source>
        <dbReference type="EMBL" id="PKA51991.1"/>
    </source>
</evidence>
<evidence type="ECO:0000256" key="3">
    <source>
        <dbReference type="ARBA" id="ARBA00012697"/>
    </source>
</evidence>
<dbReference type="GO" id="GO:0004042">
    <property type="term" value="F:L-glutamate N-acetyltransferase activity"/>
    <property type="evidence" value="ECO:0007669"/>
    <property type="project" value="InterPro"/>
</dbReference>
<gene>
    <name evidence="8" type="ORF">AXF42_Ash008220</name>
</gene>
<dbReference type="NCBIfam" id="TIGR01890">
    <property type="entry name" value="N-Ac-Glu-synth"/>
    <property type="match status" value="1"/>
</dbReference>
<organism evidence="8 9">
    <name type="scientific">Apostasia shenzhenica</name>
    <dbReference type="NCBI Taxonomy" id="1088818"/>
    <lineage>
        <taxon>Eukaryota</taxon>
        <taxon>Viridiplantae</taxon>
        <taxon>Streptophyta</taxon>
        <taxon>Embryophyta</taxon>
        <taxon>Tracheophyta</taxon>
        <taxon>Spermatophyta</taxon>
        <taxon>Magnoliopsida</taxon>
        <taxon>Liliopsida</taxon>
        <taxon>Asparagales</taxon>
        <taxon>Orchidaceae</taxon>
        <taxon>Apostasioideae</taxon>
        <taxon>Apostasia</taxon>
    </lineage>
</organism>
<evidence type="ECO:0000256" key="4">
    <source>
        <dbReference type="ARBA" id="ARBA00022679"/>
    </source>
</evidence>
<dbReference type="Proteomes" id="UP000236161">
    <property type="component" value="Unassembled WGS sequence"/>
</dbReference>
<dbReference type="InterPro" id="IPR000182">
    <property type="entry name" value="GNAT_dom"/>
</dbReference>
<dbReference type="SUPFAM" id="SSF55729">
    <property type="entry name" value="Acyl-CoA N-acyltransferases (Nat)"/>
    <property type="match status" value="1"/>
</dbReference>
<name>A0A2I0A8W7_9ASPA</name>
<keyword evidence="9" id="KW-1185">Reference proteome</keyword>
<dbReference type="PANTHER" id="PTHR30602">
    <property type="entry name" value="AMINO-ACID ACETYLTRANSFERASE"/>
    <property type="match status" value="1"/>
</dbReference>
<dbReference type="OrthoDB" id="438291at2759"/>
<dbReference type="PANTHER" id="PTHR30602:SF12">
    <property type="entry name" value="AMINO-ACID ACETYLTRANSFERASE NAGS1, CHLOROPLASTIC-RELATED"/>
    <property type="match status" value="1"/>
</dbReference>
<accession>A0A2I0A8W7</accession>
<dbReference type="STRING" id="1088818.A0A2I0A8W7"/>
<comment type="pathway">
    <text evidence="1">Amino-acid biosynthesis; L-arginine biosynthesis; N(2)-acetyl-L-ornithine from L-glutamate: step 1/4.</text>
</comment>
<dbReference type="InterPro" id="IPR036393">
    <property type="entry name" value="AceGlu_kinase-like_sf"/>
</dbReference>
<dbReference type="HAMAP" id="MF_01105">
    <property type="entry name" value="N_acetyl_glu_synth"/>
    <property type="match status" value="1"/>
</dbReference>
<dbReference type="PROSITE" id="PS51186">
    <property type="entry name" value="GNAT"/>
    <property type="match status" value="1"/>
</dbReference>
<evidence type="ECO:0000256" key="2">
    <source>
        <dbReference type="ARBA" id="ARBA00009145"/>
    </source>
</evidence>
<evidence type="ECO:0000256" key="6">
    <source>
        <dbReference type="ARBA" id="ARBA00048372"/>
    </source>
</evidence>
<proteinExistence type="inferred from homology"/>
<evidence type="ECO:0000256" key="1">
    <source>
        <dbReference type="ARBA" id="ARBA00004925"/>
    </source>
</evidence>
<comment type="catalytic activity">
    <reaction evidence="6">
        <text>L-glutamate + acetyl-CoA = N-acetyl-L-glutamate + CoA + H(+)</text>
        <dbReference type="Rhea" id="RHEA:24292"/>
        <dbReference type="ChEBI" id="CHEBI:15378"/>
        <dbReference type="ChEBI" id="CHEBI:29985"/>
        <dbReference type="ChEBI" id="CHEBI:44337"/>
        <dbReference type="ChEBI" id="CHEBI:57287"/>
        <dbReference type="ChEBI" id="CHEBI:57288"/>
        <dbReference type="EC" id="2.3.1.1"/>
    </reaction>
</comment>
<dbReference type="GO" id="GO:0005737">
    <property type="term" value="C:cytoplasm"/>
    <property type="evidence" value="ECO:0007669"/>
    <property type="project" value="InterPro"/>
</dbReference>
<dbReference type="Pfam" id="PF00696">
    <property type="entry name" value="AA_kinase"/>
    <property type="match status" value="1"/>
</dbReference>
<evidence type="ECO:0000256" key="5">
    <source>
        <dbReference type="ARBA" id="ARBA00023315"/>
    </source>
</evidence>
<dbReference type="GO" id="GO:0006526">
    <property type="term" value="P:L-arginine biosynthetic process"/>
    <property type="evidence" value="ECO:0007669"/>
    <property type="project" value="UniProtKB-UniPathway"/>
</dbReference>
<evidence type="ECO:0000313" key="9">
    <source>
        <dbReference type="Proteomes" id="UP000236161"/>
    </source>
</evidence>
<dbReference type="UniPathway" id="UPA00068">
    <property type="reaction ID" value="UER00106"/>
</dbReference>
<dbReference type="Gene3D" id="3.40.630.30">
    <property type="match status" value="1"/>
</dbReference>
<dbReference type="InterPro" id="IPR001048">
    <property type="entry name" value="Asp/Glu/Uridylate_kinase"/>
</dbReference>
<dbReference type="AlphaFoldDB" id="A0A2I0A8W7"/>